<keyword evidence="2 8" id="KW-0813">Transport</keyword>
<dbReference type="STRING" id="7574.A0A1S3KF64"/>
<dbReference type="OMA" id="GDAMKME"/>
<keyword evidence="3 8" id="KW-0812">Transmembrane</keyword>
<dbReference type="RefSeq" id="XP_013421281.1">
    <property type="nucleotide sequence ID" value="XM_013565827.1"/>
</dbReference>
<proteinExistence type="inferred from homology"/>
<accession>A0A1S3KF64</accession>
<keyword evidence="12" id="KW-1185">Reference proteome</keyword>
<dbReference type="GO" id="GO:0005886">
    <property type="term" value="C:plasma membrane"/>
    <property type="evidence" value="ECO:0007669"/>
    <property type="project" value="TreeGrafter"/>
</dbReference>
<keyword evidence="4 10" id="KW-1133">Transmembrane helix</keyword>
<feature type="domain" description="Potassium channel" evidence="11">
    <location>
        <begin position="77"/>
        <end position="139"/>
    </location>
</feature>
<comment type="subcellular location">
    <subcellularLocation>
        <location evidence="1">Membrane</location>
        <topology evidence="1">Multi-pass membrane protein</topology>
    </subcellularLocation>
</comment>
<evidence type="ECO:0000256" key="6">
    <source>
        <dbReference type="ARBA" id="ARBA00023136"/>
    </source>
</evidence>
<dbReference type="PRINTS" id="PR01333">
    <property type="entry name" value="2POREKCHANEL"/>
</dbReference>
<feature type="domain" description="Potassium channel" evidence="11">
    <location>
        <begin position="172"/>
        <end position="249"/>
    </location>
</feature>
<feature type="transmembrane region" description="Helical" evidence="10">
    <location>
        <begin position="226"/>
        <end position="246"/>
    </location>
</feature>
<evidence type="ECO:0000256" key="5">
    <source>
        <dbReference type="ARBA" id="ARBA00023065"/>
    </source>
</evidence>
<gene>
    <name evidence="13 14 15" type="primary">LOC106181448</name>
</gene>
<keyword evidence="5 8" id="KW-0406">Ion transport</keyword>
<dbReference type="PANTHER" id="PTHR11003">
    <property type="entry name" value="POTASSIUM CHANNEL, SUBFAMILY K"/>
    <property type="match status" value="1"/>
</dbReference>
<evidence type="ECO:0000256" key="8">
    <source>
        <dbReference type="RuleBase" id="RU003857"/>
    </source>
</evidence>
<dbReference type="PANTHER" id="PTHR11003:SF338">
    <property type="entry name" value="PROTEIN CBG03693"/>
    <property type="match status" value="1"/>
</dbReference>
<evidence type="ECO:0000313" key="12">
    <source>
        <dbReference type="Proteomes" id="UP000085678"/>
    </source>
</evidence>
<dbReference type="Proteomes" id="UP000085678">
    <property type="component" value="Unplaced"/>
</dbReference>
<feature type="compositionally biased region" description="Basic and acidic residues" evidence="9">
    <location>
        <begin position="279"/>
        <end position="288"/>
    </location>
</feature>
<protein>
    <submittedName>
        <fullName evidence="13 14">Potassium channel subfamily K member 10</fullName>
    </submittedName>
</protein>
<evidence type="ECO:0000313" key="15">
    <source>
        <dbReference type="RefSeq" id="XP_023931627.1"/>
    </source>
</evidence>
<evidence type="ECO:0000259" key="11">
    <source>
        <dbReference type="Pfam" id="PF07885"/>
    </source>
</evidence>
<dbReference type="GO" id="GO:0022841">
    <property type="term" value="F:potassium ion leak channel activity"/>
    <property type="evidence" value="ECO:0007669"/>
    <property type="project" value="TreeGrafter"/>
</dbReference>
<name>A0A1S3KF64_LINAN</name>
<feature type="region of interest" description="Disordered" evidence="9">
    <location>
        <begin position="264"/>
        <end position="288"/>
    </location>
</feature>
<evidence type="ECO:0000256" key="2">
    <source>
        <dbReference type="ARBA" id="ARBA00022448"/>
    </source>
</evidence>
<dbReference type="InterPro" id="IPR013099">
    <property type="entry name" value="K_chnl_dom"/>
</dbReference>
<evidence type="ECO:0000256" key="9">
    <source>
        <dbReference type="SAM" id="MobiDB-lite"/>
    </source>
</evidence>
<keyword evidence="7 8" id="KW-0407">Ion channel</keyword>
<dbReference type="SUPFAM" id="SSF81324">
    <property type="entry name" value="Voltage-gated potassium channels"/>
    <property type="match status" value="2"/>
</dbReference>
<sequence>MKGWVLALLLFVCLIYVIIGGVVFHFIETPNEDTVRTTAFTGYQNFLKNFTCVSQEELETLIKTIIKAYDSGVLQTNSTQSASNWDIPSAVFFSATIITTIGYGNISPTTAGGRAFCVIYAIFGIPMMGVILATIGQKIKNGAQKLRNRCFPGKESRKIWIIKSLLTLALGIILFMIVPAGIFTAIEGWTYAESLYYTFITLTTIGFGDFVAGVESDPAFRGVYRLAVTGWIVLGLAWAAVIVSNLTDDVEETANKVELKLQKGKENKAAEGEDEETTENGKDSKGNP</sequence>
<dbReference type="AlphaFoldDB" id="A0A1S3KF64"/>
<dbReference type="OrthoDB" id="297496at2759"/>
<feature type="transmembrane region" description="Helical" evidence="10">
    <location>
        <begin position="160"/>
        <end position="183"/>
    </location>
</feature>
<evidence type="ECO:0000256" key="3">
    <source>
        <dbReference type="ARBA" id="ARBA00022692"/>
    </source>
</evidence>
<dbReference type="GO" id="GO:0015271">
    <property type="term" value="F:outward rectifier potassium channel activity"/>
    <property type="evidence" value="ECO:0007669"/>
    <property type="project" value="TreeGrafter"/>
</dbReference>
<evidence type="ECO:0000313" key="13">
    <source>
        <dbReference type="RefSeq" id="XP_013421280.1"/>
    </source>
</evidence>
<dbReference type="RefSeq" id="XP_023931627.1">
    <property type="nucleotide sequence ID" value="XM_024075859.1"/>
</dbReference>
<feature type="transmembrane region" description="Helical" evidence="10">
    <location>
        <begin position="195"/>
        <end position="214"/>
    </location>
</feature>
<dbReference type="InterPro" id="IPR003280">
    <property type="entry name" value="2pore_dom_K_chnl"/>
</dbReference>
<feature type="transmembrane region" description="Helical" evidence="10">
    <location>
        <begin position="118"/>
        <end position="139"/>
    </location>
</feature>
<feature type="transmembrane region" description="Helical" evidence="10">
    <location>
        <begin position="87"/>
        <end position="106"/>
    </location>
</feature>
<evidence type="ECO:0000256" key="4">
    <source>
        <dbReference type="ARBA" id="ARBA00022989"/>
    </source>
</evidence>
<dbReference type="KEGG" id="lak:106181448"/>
<comment type="similarity">
    <text evidence="8">Belongs to the two pore domain potassium channel (TC 1.A.1.8) family.</text>
</comment>
<dbReference type="Gene3D" id="1.10.287.70">
    <property type="match status" value="1"/>
</dbReference>
<dbReference type="GeneID" id="106181448"/>
<feature type="transmembrane region" description="Helical" evidence="10">
    <location>
        <begin position="6"/>
        <end position="27"/>
    </location>
</feature>
<evidence type="ECO:0000256" key="10">
    <source>
        <dbReference type="SAM" id="Phobius"/>
    </source>
</evidence>
<reference evidence="13 14" key="1">
    <citation type="submission" date="2025-04" db="UniProtKB">
        <authorList>
            <consortium name="RefSeq"/>
        </authorList>
    </citation>
    <scope>IDENTIFICATION</scope>
    <source>
        <tissue evidence="13 14">Gonads</tissue>
    </source>
</reference>
<evidence type="ECO:0000256" key="7">
    <source>
        <dbReference type="ARBA" id="ARBA00023303"/>
    </source>
</evidence>
<organism evidence="12 13">
    <name type="scientific">Lingula anatina</name>
    <name type="common">Brachiopod</name>
    <name type="synonym">Lingula unguis</name>
    <dbReference type="NCBI Taxonomy" id="7574"/>
    <lineage>
        <taxon>Eukaryota</taxon>
        <taxon>Metazoa</taxon>
        <taxon>Spiralia</taxon>
        <taxon>Lophotrochozoa</taxon>
        <taxon>Brachiopoda</taxon>
        <taxon>Linguliformea</taxon>
        <taxon>Lingulata</taxon>
        <taxon>Lingulida</taxon>
        <taxon>Linguloidea</taxon>
        <taxon>Lingulidae</taxon>
        <taxon>Lingula</taxon>
    </lineage>
</organism>
<dbReference type="GO" id="GO:0030322">
    <property type="term" value="P:stabilization of membrane potential"/>
    <property type="evidence" value="ECO:0007669"/>
    <property type="project" value="TreeGrafter"/>
</dbReference>
<keyword evidence="6 10" id="KW-0472">Membrane</keyword>
<evidence type="ECO:0000313" key="14">
    <source>
        <dbReference type="RefSeq" id="XP_013421281.1"/>
    </source>
</evidence>
<dbReference type="RefSeq" id="XP_013421280.1">
    <property type="nucleotide sequence ID" value="XM_013565826.1"/>
</dbReference>
<evidence type="ECO:0000256" key="1">
    <source>
        <dbReference type="ARBA" id="ARBA00004141"/>
    </source>
</evidence>
<dbReference type="Pfam" id="PF07885">
    <property type="entry name" value="Ion_trans_2"/>
    <property type="match status" value="2"/>
</dbReference>